<gene>
    <name evidence="2" type="ORF">LH29_21600</name>
</gene>
<keyword evidence="3" id="KW-1185">Reference proteome</keyword>
<proteinExistence type="predicted"/>
<dbReference type="Proteomes" id="UP000032544">
    <property type="component" value="Unassembled WGS sequence"/>
</dbReference>
<evidence type="ECO:0000313" key="3">
    <source>
        <dbReference type="Proteomes" id="UP000032544"/>
    </source>
</evidence>
<evidence type="ECO:0000256" key="1">
    <source>
        <dbReference type="SAM" id="SignalP"/>
    </source>
</evidence>
<dbReference type="OrthoDB" id="1117657at2"/>
<dbReference type="EMBL" id="JRHC01000006">
    <property type="protein sequence ID" value="KJF42379.1"/>
    <property type="molecule type" value="Genomic_DNA"/>
</dbReference>
<dbReference type="AlphaFoldDB" id="A0A0D8J6J1"/>
<keyword evidence="1" id="KW-0732">Signal</keyword>
<reference evidence="2 3" key="1">
    <citation type="submission" date="2014-09" db="EMBL/GenBank/DDBJ databases">
        <title>Draft Genome Sequence of Draconibacterium sp. JN14CK-3.</title>
        <authorList>
            <person name="Dong C."/>
            <person name="Lai Q."/>
            <person name="Shao Z."/>
        </authorList>
    </citation>
    <scope>NUCLEOTIDE SEQUENCE [LARGE SCALE GENOMIC DNA]</scope>
    <source>
        <strain evidence="2 3">JN14CK-3</strain>
    </source>
</reference>
<dbReference type="RefSeq" id="WP_045033169.1">
    <property type="nucleotide sequence ID" value="NZ_JRHC01000006.1"/>
</dbReference>
<name>A0A0D8J6J1_9BACT</name>
<organism evidence="2 3">
    <name type="scientific">Draconibacterium sediminis</name>
    <dbReference type="NCBI Taxonomy" id="1544798"/>
    <lineage>
        <taxon>Bacteria</taxon>
        <taxon>Pseudomonadati</taxon>
        <taxon>Bacteroidota</taxon>
        <taxon>Bacteroidia</taxon>
        <taxon>Marinilabiliales</taxon>
        <taxon>Prolixibacteraceae</taxon>
        <taxon>Draconibacterium</taxon>
    </lineage>
</organism>
<feature type="signal peptide" evidence="1">
    <location>
        <begin position="1"/>
        <end position="24"/>
    </location>
</feature>
<comment type="caution">
    <text evidence="2">The sequence shown here is derived from an EMBL/GenBank/DDBJ whole genome shotgun (WGS) entry which is preliminary data.</text>
</comment>
<accession>A0A0D8J6J1</accession>
<dbReference type="STRING" id="1544798.LH29_21600"/>
<sequence length="347" mass="38184">MKALKRIAALFIIGILAAGTTVFAEEKTKEYHKSWLNNEVSSLEIDNRFGEVKINNSTGDSVVIHVTITVDAPNENKADDLLDMLEVYIRKTGSAVKAVTEIEKNFKSNRRFSIDYEVNIPSDKDLKINNKYGNTIVARLTGNGEFDCKYGNFTAYELTTPESGSLSLSLAYGNANIGQVSHMDVDVSYSPLDIEEATSLNIESKYSNISVEECKSVIIESKYDKFKFEELESLAAEIKYTNIKIGELAKSLKVESGYGGIKVDEVGANFEFIDITNSYGQISLGLDDASYSLDASCDYCGISYPEDEFTGNRIKDNHKNTVVGKVGSEAGGKVTVVSRYGDIDLND</sequence>
<evidence type="ECO:0000313" key="2">
    <source>
        <dbReference type="EMBL" id="KJF42379.1"/>
    </source>
</evidence>
<protein>
    <recommendedName>
        <fullName evidence="4">Adhesin domain-containing protein</fullName>
    </recommendedName>
</protein>
<feature type="chain" id="PRO_5002330611" description="Adhesin domain-containing protein" evidence="1">
    <location>
        <begin position="25"/>
        <end position="347"/>
    </location>
</feature>
<evidence type="ECO:0008006" key="4">
    <source>
        <dbReference type="Google" id="ProtNLM"/>
    </source>
</evidence>